<name>A0ABV6NL73_9BACI</name>
<dbReference type="Proteomes" id="UP001589833">
    <property type="component" value="Unassembled WGS sequence"/>
</dbReference>
<dbReference type="Pfam" id="PF05908">
    <property type="entry name" value="Gamma_PGA_hydro"/>
    <property type="match status" value="1"/>
</dbReference>
<keyword evidence="1" id="KW-0378">Hydrolase</keyword>
<sequence length="247" mass="28277">MNIINKWCTALFISVSLFFLSFSPLSYVSEDYYVSYEHLMKHEVINEDYVINYKQRHSDITAIAIHGGGIEPGSSEVVKGLANQMDYSYYLFEGIKTTNNQILHLNSVNFDEPIGRRMAQNSVTVLSIHGYSGEEPIIYIGGRNQVYKEMVRFSLQNRGFRVEDAPPHIAGMHEKNIVNDNQLKAGVQLELTAELRKSFFKNHDWSQKNRGNTTDIYDKFIDALKEASSFYESVLLFKNDDSDFNGS</sequence>
<dbReference type="GO" id="GO:0016787">
    <property type="term" value="F:hydrolase activity"/>
    <property type="evidence" value="ECO:0007669"/>
    <property type="project" value="UniProtKB-KW"/>
</dbReference>
<reference evidence="1 2" key="1">
    <citation type="submission" date="2024-09" db="EMBL/GenBank/DDBJ databases">
        <authorList>
            <person name="Sun Q."/>
            <person name="Mori K."/>
        </authorList>
    </citation>
    <scope>NUCLEOTIDE SEQUENCE [LARGE SCALE GENOMIC DNA]</scope>
    <source>
        <strain evidence="1 2">NCAIM B.02301</strain>
    </source>
</reference>
<gene>
    <name evidence="1" type="ORF">ACFFH4_21610</name>
</gene>
<comment type="caution">
    <text evidence="1">The sequence shown here is derived from an EMBL/GenBank/DDBJ whole genome shotgun (WGS) entry which is preliminary data.</text>
</comment>
<organism evidence="1 2">
    <name type="scientific">Halalkalibacter alkalisediminis</name>
    <dbReference type="NCBI Taxonomy" id="935616"/>
    <lineage>
        <taxon>Bacteria</taxon>
        <taxon>Bacillati</taxon>
        <taxon>Bacillota</taxon>
        <taxon>Bacilli</taxon>
        <taxon>Bacillales</taxon>
        <taxon>Bacillaceae</taxon>
        <taxon>Halalkalibacter</taxon>
    </lineage>
</organism>
<dbReference type="EMBL" id="JBHLTR010000072">
    <property type="protein sequence ID" value="MFC0561508.1"/>
    <property type="molecule type" value="Genomic_DNA"/>
</dbReference>
<evidence type="ECO:0000313" key="1">
    <source>
        <dbReference type="EMBL" id="MFC0561508.1"/>
    </source>
</evidence>
<proteinExistence type="predicted"/>
<evidence type="ECO:0000313" key="2">
    <source>
        <dbReference type="Proteomes" id="UP001589833"/>
    </source>
</evidence>
<keyword evidence="2" id="KW-1185">Reference proteome</keyword>
<dbReference type="RefSeq" id="WP_273848149.1">
    <property type="nucleotide sequence ID" value="NZ_JAQQWT010000053.1"/>
</dbReference>
<dbReference type="InterPro" id="IPR038128">
    <property type="entry name" value="Gamma_PGA_hydro_sf"/>
</dbReference>
<dbReference type="Gene3D" id="3.40.630.100">
    <property type="entry name" value="Poly-gamma-glutamate hydrolase, zinc-binding motif"/>
    <property type="match status" value="1"/>
</dbReference>
<dbReference type="InterPro" id="IPR008585">
    <property type="entry name" value="Gamma_PGA_hydro"/>
</dbReference>
<accession>A0ABV6NL73</accession>
<protein>
    <submittedName>
        <fullName evidence="1">Poly-gamma-glutamate hydrolase family protein</fullName>
    </submittedName>
</protein>